<protein>
    <submittedName>
        <fullName evidence="3">Uncharacterized protein</fullName>
    </submittedName>
</protein>
<feature type="region of interest" description="Disordered" evidence="1">
    <location>
        <begin position="225"/>
        <end position="292"/>
    </location>
</feature>
<feature type="compositionally biased region" description="Low complexity" evidence="1">
    <location>
        <begin position="19"/>
        <end position="43"/>
    </location>
</feature>
<feature type="compositionally biased region" description="Basic residues" evidence="1">
    <location>
        <begin position="274"/>
        <end position="292"/>
    </location>
</feature>
<evidence type="ECO:0000256" key="1">
    <source>
        <dbReference type="SAM" id="MobiDB-lite"/>
    </source>
</evidence>
<sequence>MNHADEQAPQSFPAVGQQRRSSFVDARSSRSSETPSRSCSPVSREGSPSTESPETMDRRRPEERRSSITAPISLAAAAAAPAMPDIICVGGVCRAPSKTDRVVQAAPVTTSAPTHSVVSTGPAASIPTPTLSLAPALAPRPIATLFPPRTPAPVPVVTPSWTIPASDELIPLESEIKSLRYQKSVAQITLLKQEIDAINKQTEKTKELSDVRIASMDFDFQEEKKGLEEKKKKKAEEEAAAPPSAVTVPLTRLRPRRERSAPWSPAPAPTPRQASKRGKPMAKRGKKCNGIS</sequence>
<reference evidence="3" key="1">
    <citation type="submission" date="2016-11" db="UniProtKB">
        <authorList>
            <consortium name="WormBaseParasite"/>
        </authorList>
    </citation>
    <scope>IDENTIFICATION</scope>
</reference>
<feature type="compositionally biased region" description="Basic and acidic residues" evidence="1">
    <location>
        <begin position="225"/>
        <end position="237"/>
    </location>
</feature>
<proteinExistence type="predicted"/>
<name>A0A1I7TEA3_9PELO</name>
<feature type="compositionally biased region" description="Basic and acidic residues" evidence="1">
    <location>
        <begin position="55"/>
        <end position="66"/>
    </location>
</feature>
<dbReference type="AlphaFoldDB" id="A0A1I7TEA3"/>
<keyword evidence="2" id="KW-1185">Reference proteome</keyword>
<accession>A0A1I7TEA3</accession>
<organism evidence="2 3">
    <name type="scientific">Caenorhabditis tropicalis</name>
    <dbReference type="NCBI Taxonomy" id="1561998"/>
    <lineage>
        <taxon>Eukaryota</taxon>
        <taxon>Metazoa</taxon>
        <taxon>Ecdysozoa</taxon>
        <taxon>Nematoda</taxon>
        <taxon>Chromadorea</taxon>
        <taxon>Rhabditida</taxon>
        <taxon>Rhabditina</taxon>
        <taxon>Rhabditomorpha</taxon>
        <taxon>Rhabditoidea</taxon>
        <taxon>Rhabditidae</taxon>
        <taxon>Peloderinae</taxon>
        <taxon>Caenorhabditis</taxon>
    </lineage>
</organism>
<dbReference type="Proteomes" id="UP000095282">
    <property type="component" value="Unplaced"/>
</dbReference>
<dbReference type="WBParaSite" id="Csp11.Scaffold590.g5091.t1">
    <property type="protein sequence ID" value="Csp11.Scaffold590.g5091.t1"/>
    <property type="gene ID" value="Csp11.Scaffold590.g5091"/>
</dbReference>
<evidence type="ECO:0000313" key="2">
    <source>
        <dbReference type="Proteomes" id="UP000095282"/>
    </source>
</evidence>
<feature type="region of interest" description="Disordered" evidence="1">
    <location>
        <begin position="1"/>
        <end position="68"/>
    </location>
</feature>
<evidence type="ECO:0000313" key="3">
    <source>
        <dbReference type="WBParaSite" id="Csp11.Scaffold590.g5091.t1"/>
    </source>
</evidence>